<sequence length="113" mass="13427">IVKSGVYINRAFLRVTKQKTIEWTYMAIFFRLHPSHEFGRDAYNLVTLLLSKLSDEQHKFVKGFPRLPQWNCLHPIPEFLRQCQYWRSIIAPTCEATRTPQFTLIALQWAEMV</sequence>
<accession>W1NN86</accession>
<dbReference type="Proteomes" id="UP000017836">
    <property type="component" value="Unassembled WGS sequence"/>
</dbReference>
<dbReference type="HOGENOM" id="CLU_2139827_0_0_1"/>
<keyword evidence="2" id="KW-1185">Reference proteome</keyword>
<evidence type="ECO:0000313" key="1">
    <source>
        <dbReference type="EMBL" id="ERM97106.1"/>
    </source>
</evidence>
<reference evidence="2" key="1">
    <citation type="journal article" date="2013" name="Science">
        <title>The Amborella genome and the evolution of flowering plants.</title>
        <authorList>
            <consortium name="Amborella Genome Project"/>
        </authorList>
    </citation>
    <scope>NUCLEOTIDE SEQUENCE [LARGE SCALE GENOMIC DNA]</scope>
</reference>
<feature type="non-terminal residue" evidence="1">
    <location>
        <position position="1"/>
    </location>
</feature>
<gene>
    <name evidence="1" type="ORF">AMTR_s00126p00041860</name>
</gene>
<dbReference type="Gramene" id="ERM97106">
    <property type="protein sequence ID" value="ERM97106"/>
    <property type="gene ID" value="AMTR_s00126p00041860"/>
</dbReference>
<organism evidence="1 2">
    <name type="scientific">Amborella trichopoda</name>
    <dbReference type="NCBI Taxonomy" id="13333"/>
    <lineage>
        <taxon>Eukaryota</taxon>
        <taxon>Viridiplantae</taxon>
        <taxon>Streptophyta</taxon>
        <taxon>Embryophyta</taxon>
        <taxon>Tracheophyta</taxon>
        <taxon>Spermatophyta</taxon>
        <taxon>Magnoliopsida</taxon>
        <taxon>Amborellales</taxon>
        <taxon>Amborellaceae</taxon>
        <taxon>Amborella</taxon>
    </lineage>
</organism>
<dbReference type="EMBL" id="KI396602">
    <property type="protein sequence ID" value="ERM97106.1"/>
    <property type="molecule type" value="Genomic_DNA"/>
</dbReference>
<name>W1NN86_AMBTC</name>
<evidence type="ECO:0000313" key="2">
    <source>
        <dbReference type="Proteomes" id="UP000017836"/>
    </source>
</evidence>
<dbReference type="AlphaFoldDB" id="W1NN86"/>
<protein>
    <submittedName>
        <fullName evidence="1">Uncharacterized protein</fullName>
    </submittedName>
</protein>
<proteinExistence type="predicted"/>